<reference evidence="1" key="1">
    <citation type="journal article" date="2015" name="Nature">
        <title>Complex archaea that bridge the gap between prokaryotes and eukaryotes.</title>
        <authorList>
            <person name="Spang A."/>
            <person name="Saw J.H."/>
            <person name="Jorgensen S.L."/>
            <person name="Zaremba-Niedzwiedzka K."/>
            <person name="Martijn J."/>
            <person name="Lind A.E."/>
            <person name="van Eijk R."/>
            <person name="Schleper C."/>
            <person name="Guy L."/>
            <person name="Ettema T.J."/>
        </authorList>
    </citation>
    <scope>NUCLEOTIDE SEQUENCE</scope>
</reference>
<dbReference type="EMBL" id="LAZR01059487">
    <property type="protein sequence ID" value="KKK67688.1"/>
    <property type="molecule type" value="Genomic_DNA"/>
</dbReference>
<accession>A0A0F8XFN2</accession>
<organism evidence="1">
    <name type="scientific">marine sediment metagenome</name>
    <dbReference type="NCBI Taxonomy" id="412755"/>
    <lineage>
        <taxon>unclassified sequences</taxon>
        <taxon>metagenomes</taxon>
        <taxon>ecological metagenomes</taxon>
    </lineage>
</organism>
<gene>
    <name evidence="1" type="ORF">LCGC14_2951570</name>
</gene>
<evidence type="ECO:0000313" key="1">
    <source>
        <dbReference type="EMBL" id="KKK67688.1"/>
    </source>
</evidence>
<dbReference type="AlphaFoldDB" id="A0A0F8XFN2"/>
<name>A0A0F8XFN2_9ZZZZ</name>
<proteinExistence type="predicted"/>
<protein>
    <submittedName>
        <fullName evidence="1">Uncharacterized protein</fullName>
    </submittedName>
</protein>
<comment type="caution">
    <text evidence="1">The sequence shown here is derived from an EMBL/GenBank/DDBJ whole genome shotgun (WGS) entry which is preliminary data.</text>
</comment>
<sequence>MTKKERVIAAIQRKPVDRIPTTFRASKYLTTTMMKHFSFKDPADFTGNREKFLELLGADYWSSGTKVDKFSTFTPEFLGEKPEPPYVDDGTFFYTIGIKSRPGNMKSFDIDYPHIGVDPPLAGVNSLLDLEKDFLTSNLTTGV</sequence>